<feature type="region of interest" description="Disordered" evidence="1">
    <location>
        <begin position="48"/>
        <end position="212"/>
    </location>
</feature>
<evidence type="ECO:0000256" key="1">
    <source>
        <dbReference type="SAM" id="MobiDB-lite"/>
    </source>
</evidence>
<feature type="compositionally biased region" description="Polar residues" evidence="1">
    <location>
        <begin position="185"/>
        <end position="200"/>
    </location>
</feature>
<evidence type="ECO:0000313" key="3">
    <source>
        <dbReference type="Proteomes" id="UP001066276"/>
    </source>
</evidence>
<feature type="compositionally biased region" description="Basic and acidic residues" evidence="1">
    <location>
        <begin position="937"/>
        <end position="968"/>
    </location>
</feature>
<evidence type="ECO:0000313" key="2">
    <source>
        <dbReference type="EMBL" id="KAJ1100075.1"/>
    </source>
</evidence>
<feature type="compositionally biased region" description="Basic and acidic residues" evidence="1">
    <location>
        <begin position="634"/>
        <end position="664"/>
    </location>
</feature>
<gene>
    <name evidence="2" type="ORF">NDU88_005164</name>
</gene>
<dbReference type="GO" id="GO:0005912">
    <property type="term" value="C:adherens junction"/>
    <property type="evidence" value="ECO:0007669"/>
    <property type="project" value="TreeGrafter"/>
</dbReference>
<dbReference type="GO" id="GO:0032587">
    <property type="term" value="C:ruffle membrane"/>
    <property type="evidence" value="ECO:0007669"/>
    <property type="project" value="TreeGrafter"/>
</dbReference>
<feature type="compositionally biased region" description="Polar residues" evidence="1">
    <location>
        <begin position="127"/>
        <end position="149"/>
    </location>
</feature>
<feature type="compositionally biased region" description="Polar residues" evidence="1">
    <location>
        <begin position="323"/>
        <end position="339"/>
    </location>
</feature>
<feature type="compositionally biased region" description="Polar residues" evidence="1">
    <location>
        <begin position="275"/>
        <end position="285"/>
    </location>
</feature>
<dbReference type="Pfam" id="PF15351">
    <property type="entry name" value="JCAD"/>
    <property type="match status" value="1"/>
</dbReference>
<dbReference type="EMBL" id="JANPWB010000014">
    <property type="protein sequence ID" value="KAJ1100075.1"/>
    <property type="molecule type" value="Genomic_DNA"/>
</dbReference>
<feature type="region of interest" description="Disordered" evidence="1">
    <location>
        <begin position="934"/>
        <end position="968"/>
    </location>
</feature>
<protein>
    <recommendedName>
        <fullName evidence="4">Junctional protein associated with coronary artery disease</fullName>
    </recommendedName>
</protein>
<feature type="region of interest" description="Disordered" evidence="1">
    <location>
        <begin position="275"/>
        <end position="339"/>
    </location>
</feature>
<organism evidence="2 3">
    <name type="scientific">Pleurodeles waltl</name>
    <name type="common">Iberian ribbed newt</name>
    <dbReference type="NCBI Taxonomy" id="8319"/>
    <lineage>
        <taxon>Eukaryota</taxon>
        <taxon>Metazoa</taxon>
        <taxon>Chordata</taxon>
        <taxon>Craniata</taxon>
        <taxon>Vertebrata</taxon>
        <taxon>Euteleostomi</taxon>
        <taxon>Amphibia</taxon>
        <taxon>Batrachia</taxon>
        <taxon>Caudata</taxon>
        <taxon>Salamandroidea</taxon>
        <taxon>Salamandridae</taxon>
        <taxon>Pleurodelinae</taxon>
        <taxon>Pleurodeles</taxon>
    </lineage>
</organism>
<comment type="caution">
    <text evidence="2">The sequence shown here is derived from an EMBL/GenBank/DDBJ whole genome shotgun (WGS) entry which is preliminary data.</text>
</comment>
<proteinExistence type="predicted"/>
<evidence type="ECO:0008006" key="4">
    <source>
        <dbReference type="Google" id="ProtNLM"/>
    </source>
</evidence>
<feature type="region of interest" description="Disordered" evidence="1">
    <location>
        <begin position="1263"/>
        <end position="1301"/>
    </location>
</feature>
<feature type="compositionally biased region" description="Basic and acidic residues" evidence="1">
    <location>
        <begin position="1"/>
        <end position="10"/>
    </location>
</feature>
<feature type="compositionally biased region" description="Basic and acidic residues" evidence="1">
    <location>
        <begin position="98"/>
        <end position="112"/>
    </location>
</feature>
<dbReference type="PANTHER" id="PTHR34757:SF1">
    <property type="entry name" value="JUNCTIONAL CADHERIN 5-ASSOCIATED PROTEIN"/>
    <property type="match status" value="1"/>
</dbReference>
<dbReference type="PANTHER" id="PTHR34757">
    <property type="entry name" value="JUNCTIONAL PROTEIN ASSOCIATED WITH CORONARY ARTERY DISEASE"/>
    <property type="match status" value="1"/>
</dbReference>
<dbReference type="GO" id="GO:1903589">
    <property type="term" value="P:positive regulation of blood vessel endothelial cell proliferation involved in sprouting angiogenesis"/>
    <property type="evidence" value="ECO:0007669"/>
    <property type="project" value="TreeGrafter"/>
</dbReference>
<keyword evidence="3" id="KW-1185">Reference proteome</keyword>
<dbReference type="InterPro" id="IPR028221">
    <property type="entry name" value="JCAD"/>
</dbReference>
<feature type="compositionally biased region" description="Basic and acidic residues" evidence="1">
    <location>
        <begin position="311"/>
        <end position="322"/>
    </location>
</feature>
<name>A0AAV7MBB3_PLEWA</name>
<feature type="region of interest" description="Disordered" evidence="1">
    <location>
        <begin position="631"/>
        <end position="681"/>
    </location>
</feature>
<sequence>MDENARRPPEMNESAEVTSQKRAGRGTLNGYETDYGVHCLSKNSLVKGYCSDNEDKQGNQKRKPNTPDFTKDEGTAASLLSSNAGSYGSVPLRGSSRQKTDKDIAHWRRRGQDFSGLLGYNDKGNTRTDQGSTTNSQGTHNPNYGSGTANEDWPAVEGATENAMKKNGLGETSKASFSHKERGFNTETWTDSTKSQNQASENKDREGFFQDSYSLDSRRNALGSQYGKKSSSLPRGFLSENMTHVGQPIMSSNNCLQGVKSIVPYPKNSMHLDLNQNSRTGNSFHNLPKPKYGRPDRPPTYQLHQQTRGTVETDRFQEEQSKAEQNQSTNISEPGNNVCIQESSIEPPVYVPPPSYKSPPGPNVSQILDCGMYFKDDLQHHWERSNSMQEQLPFDIIGSDGQYRPKSCVSFENNGLNTNVTDYTSSVQYIPFDDPRIRHIKMGQEEGYPNNTKETENKCLMGFQGLQGKNMEEQHLAMTRLDTPDSLSNVNYSSVMGKTANNKCLGTFSTSYKTYGVPDHADNATAGCEKADLRCDKIEKHSQKKEDSHDAFENQNNRKTCEAETEIQCRISSRKKMNETIFCLVSVPVTAVLGQPDKDKNNNDFTQSKETIVQVDDSSIIFHEQRFQSSLSTDLERQMPNKNRLEKEEEYRQEEHKHTDDVKLSKPKKHKELRYSGSWPGDHCKDHQSKAIFPHKDRNAEYFSGASLSKQNDANFGPNSAASLPVTRSKKQAGDYGQTAYSINGQRRFTPSIKSAFSRTMSSESHLYKPKTYKNVASGLFSGSTNGKEKIIFTKPEVVKGEVVDSFNSTEPFGQFLLKPANRRPCDAISELEFLNKELQERESDQTSDLLEKDKEQLHDWCSGEMLNSVIAQQPKKKTDYENKPKKKVQEIAMLQTGRSKCKSEGWSNDVECDSSQIFSGLEFPFSGRYCPGHSSRSSEEHALPKNDRGNKKADNNKNKDCVSSERQESTHKLFKSYSLNSGTKTQDPISTFSVTHEGQFYFDDMLKSFKKESENTVPENYDLLAKETDPRLLSANRNQGLCESETNCLRIDDNSEINKSMCYMYHENQQTLDIPESESLQARASRILGIDVAEDSINAKQSQYLISEVAPLHKECFERERVSGTTETKEETGQNALMEIENCDSNKNSAFKGELNILSKSCSPTSTLLKFSKSHDVSLSPENELVQLKLEKQGHDENTLCQSISSSICQKKAVTPSSERKTRSTSKMIETLQGKLACTPQRTATDRLFRMTEVHSVSRMRRLSIKRSDSGDEDDFEKEQHKPEEEEVSEPTSVSNEVYRKITTQTSAVSKRIISLETPNVSTKSSKKFEDDIFYTDSYDPTRVERV</sequence>
<feature type="region of interest" description="Disordered" evidence="1">
    <location>
        <begin position="1"/>
        <end position="34"/>
    </location>
</feature>
<reference evidence="2" key="1">
    <citation type="journal article" date="2022" name="bioRxiv">
        <title>Sequencing and chromosome-scale assembly of the giantPleurodeles waltlgenome.</title>
        <authorList>
            <person name="Brown T."/>
            <person name="Elewa A."/>
            <person name="Iarovenko S."/>
            <person name="Subramanian E."/>
            <person name="Araus A.J."/>
            <person name="Petzold A."/>
            <person name="Susuki M."/>
            <person name="Suzuki K.-i.T."/>
            <person name="Hayashi T."/>
            <person name="Toyoda A."/>
            <person name="Oliveira C."/>
            <person name="Osipova E."/>
            <person name="Leigh N.D."/>
            <person name="Simon A."/>
            <person name="Yun M.H."/>
        </authorList>
    </citation>
    <scope>NUCLEOTIDE SEQUENCE</scope>
    <source>
        <strain evidence="2">20211129_DDA</strain>
        <tissue evidence="2">Liver</tissue>
    </source>
</reference>
<dbReference type="Proteomes" id="UP001066276">
    <property type="component" value="Chromosome 10"/>
</dbReference>
<accession>A0AAV7MBB3</accession>